<gene>
    <name evidence="15" type="ORF">MAR_017363</name>
</gene>
<dbReference type="PANTHER" id="PTHR18966">
    <property type="entry name" value="IONOTROPIC GLUTAMATE RECEPTOR"/>
    <property type="match status" value="1"/>
</dbReference>
<keyword evidence="16" id="KW-1185">Reference proteome</keyword>
<dbReference type="InterPro" id="IPR015683">
    <property type="entry name" value="Ionotropic_Glu_rcpt"/>
</dbReference>
<evidence type="ECO:0000256" key="3">
    <source>
        <dbReference type="ARBA" id="ARBA00022475"/>
    </source>
</evidence>
<evidence type="ECO:0000256" key="4">
    <source>
        <dbReference type="ARBA" id="ARBA00022692"/>
    </source>
</evidence>
<dbReference type="Pfam" id="PF00060">
    <property type="entry name" value="Lig_chan"/>
    <property type="match status" value="3"/>
</dbReference>
<dbReference type="EMBL" id="CP111017">
    <property type="protein sequence ID" value="WAR07405.1"/>
    <property type="molecule type" value="Genomic_DNA"/>
</dbReference>
<dbReference type="Gene3D" id="1.10.287.70">
    <property type="match status" value="2"/>
</dbReference>
<dbReference type="InterPro" id="IPR019594">
    <property type="entry name" value="Glu/Gly-bd"/>
</dbReference>
<feature type="domain" description="Ionotropic glutamate receptor C-terminal" evidence="13">
    <location>
        <begin position="6"/>
        <end position="517"/>
    </location>
</feature>
<evidence type="ECO:0000259" key="14">
    <source>
        <dbReference type="SMART" id="SM00918"/>
    </source>
</evidence>
<evidence type="ECO:0000256" key="10">
    <source>
        <dbReference type="ARBA" id="ARBA00023286"/>
    </source>
</evidence>
<evidence type="ECO:0000313" key="15">
    <source>
        <dbReference type="EMBL" id="WAR07405.1"/>
    </source>
</evidence>
<feature type="transmembrane region" description="Helical" evidence="12">
    <location>
        <begin position="260"/>
        <end position="282"/>
    </location>
</feature>
<dbReference type="Gene3D" id="3.40.190.10">
    <property type="entry name" value="Periplasmic binding protein-like II"/>
    <property type="match status" value="2"/>
</dbReference>
<feature type="transmembrane region" description="Helical" evidence="12">
    <location>
        <begin position="194"/>
        <end position="216"/>
    </location>
</feature>
<reference evidence="15" key="1">
    <citation type="submission" date="2022-11" db="EMBL/GenBank/DDBJ databases">
        <title>Centuries of genome instability and evolution in soft-shell clam transmissible cancer (bioRxiv).</title>
        <authorList>
            <person name="Hart S.F.M."/>
            <person name="Yonemitsu M.A."/>
            <person name="Giersch R.M."/>
            <person name="Beal B.F."/>
            <person name="Arriagada G."/>
            <person name="Davis B.W."/>
            <person name="Ostrander E.A."/>
            <person name="Goff S.P."/>
            <person name="Metzger M.J."/>
        </authorList>
    </citation>
    <scope>NUCLEOTIDE SEQUENCE</scope>
    <source>
        <strain evidence="15">MELC-2E11</strain>
        <tissue evidence="15">Siphon/mantle</tissue>
    </source>
</reference>
<evidence type="ECO:0000256" key="5">
    <source>
        <dbReference type="ARBA" id="ARBA00022989"/>
    </source>
</evidence>
<dbReference type="SMART" id="SM00079">
    <property type="entry name" value="PBPe"/>
    <property type="match status" value="1"/>
</dbReference>
<feature type="transmembrane region" description="Helical" evidence="12">
    <location>
        <begin position="118"/>
        <end position="137"/>
    </location>
</feature>
<evidence type="ECO:0000313" key="16">
    <source>
        <dbReference type="Proteomes" id="UP001164746"/>
    </source>
</evidence>
<feature type="domain" description="Ionotropic glutamate receptor L-glutamate and glycine-binding" evidence="14">
    <location>
        <begin position="1"/>
        <end position="58"/>
    </location>
</feature>
<keyword evidence="9" id="KW-0325">Glycoprotein</keyword>
<accession>A0ABY7EEC7</accession>
<comment type="subcellular location">
    <subcellularLocation>
        <location evidence="1">Cell membrane</location>
        <topology evidence="1">Multi-pass membrane protein</topology>
    </subcellularLocation>
</comment>
<keyword evidence="6" id="KW-0406">Ion transport</keyword>
<name>A0ABY7EEC7_MYAAR</name>
<evidence type="ECO:0000256" key="1">
    <source>
        <dbReference type="ARBA" id="ARBA00004651"/>
    </source>
</evidence>
<organism evidence="15 16">
    <name type="scientific">Mya arenaria</name>
    <name type="common">Soft-shell clam</name>
    <dbReference type="NCBI Taxonomy" id="6604"/>
    <lineage>
        <taxon>Eukaryota</taxon>
        <taxon>Metazoa</taxon>
        <taxon>Spiralia</taxon>
        <taxon>Lophotrochozoa</taxon>
        <taxon>Mollusca</taxon>
        <taxon>Bivalvia</taxon>
        <taxon>Autobranchia</taxon>
        <taxon>Heteroconchia</taxon>
        <taxon>Euheterodonta</taxon>
        <taxon>Imparidentia</taxon>
        <taxon>Neoheterodontei</taxon>
        <taxon>Myida</taxon>
        <taxon>Myoidea</taxon>
        <taxon>Myidae</taxon>
        <taxon>Mya</taxon>
    </lineage>
</organism>
<evidence type="ECO:0000256" key="11">
    <source>
        <dbReference type="ARBA" id="ARBA00023303"/>
    </source>
</evidence>
<keyword evidence="4 12" id="KW-0812">Transmembrane</keyword>
<protein>
    <submittedName>
        <fullName evidence="15">GRIK2-like protein</fullName>
    </submittedName>
</protein>
<keyword evidence="7 12" id="KW-0472">Membrane</keyword>
<dbReference type="SMART" id="SM00918">
    <property type="entry name" value="Lig_chan-Glu_bd"/>
    <property type="match status" value="1"/>
</dbReference>
<dbReference type="Pfam" id="PF10613">
    <property type="entry name" value="Lig_chan-Glu_bd"/>
    <property type="match status" value="1"/>
</dbReference>
<keyword evidence="8" id="KW-0675">Receptor</keyword>
<keyword evidence="10" id="KW-1071">Ligand-gated ion channel</keyword>
<feature type="transmembrane region" description="Helical" evidence="12">
    <location>
        <begin position="355"/>
        <end position="377"/>
    </location>
</feature>
<dbReference type="Proteomes" id="UP001164746">
    <property type="component" value="Chromosome 6"/>
</dbReference>
<evidence type="ECO:0000256" key="7">
    <source>
        <dbReference type="ARBA" id="ARBA00023136"/>
    </source>
</evidence>
<sequence length="631" mass="71214">MKQNPDGTVTHEGFMIDLLNLIKGRLPFNYTVYQVADKNYGRDQGNGEWDGMVGDLMKRDSKERADLAAAGMTITYEREKVLDFTKPFLNLGITIVYKKPTKAPPELFSFLSPLSIDVWIYMLAAYLCVSFMLFVIARFSPYEWTNPHPCNEDSDYVENQFTILNSLWFTIGSLMQQGCEIAPRAISTRMVACIWWFFTLIMISSYTANLAAFLTVERMVSPIESVEDLSNQQICFCPRFRHVGTELAPRGVSSRIIASVWWFFVLIFISSYTANLAAFLTVERLVQPVQSALDLAKQSEEDIPDLDRINYGVLKSGSTRQFFENKLWTMCRLQVSNAGSDIAPRSASGRILASSWYLFTLIMVSTYTANLAAFLTIEEFVSPFNNVEELAEQNKVTYGIVPSGSTRGFFQNSDVPTYKRMWAFMETNPDVGLVSNSKEGINRVKTSDYAFITESSTIDYQVQRNCELTQVGGLLDSKGYGLAFPKDSPWTDLISREIIYFQETQQIQKLYDKWWKEKSGGKCDVDEGKKDASSLGVKHVGGVFVVLVGGLVAGLLLACLEFMWKAKKNAKVDKQSFCSEMSEELRFAVRCCGKPEKTTRRVGSKDIVDNGIQFAPLTGMTHRNNSKELYA</sequence>
<keyword evidence="5 12" id="KW-1133">Transmembrane helix</keyword>
<evidence type="ECO:0000256" key="9">
    <source>
        <dbReference type="ARBA" id="ARBA00023180"/>
    </source>
</evidence>
<feature type="transmembrane region" description="Helical" evidence="12">
    <location>
        <begin position="543"/>
        <end position="564"/>
    </location>
</feature>
<evidence type="ECO:0000256" key="6">
    <source>
        <dbReference type="ARBA" id="ARBA00023065"/>
    </source>
</evidence>
<dbReference type="SUPFAM" id="SSF53850">
    <property type="entry name" value="Periplasmic binding protein-like II"/>
    <property type="match status" value="1"/>
</dbReference>
<evidence type="ECO:0000256" key="2">
    <source>
        <dbReference type="ARBA" id="ARBA00022448"/>
    </source>
</evidence>
<proteinExistence type="predicted"/>
<dbReference type="InterPro" id="IPR001320">
    <property type="entry name" value="Iontro_rcpt_C"/>
</dbReference>
<dbReference type="InterPro" id="IPR001508">
    <property type="entry name" value="Iono_Glu_rcpt_met"/>
</dbReference>
<evidence type="ECO:0000259" key="13">
    <source>
        <dbReference type="SMART" id="SM00079"/>
    </source>
</evidence>
<keyword evidence="11" id="KW-0407">Ion channel</keyword>
<dbReference type="PRINTS" id="PR00177">
    <property type="entry name" value="NMDARECEPTOR"/>
</dbReference>
<keyword evidence="2" id="KW-0813">Transport</keyword>
<keyword evidence="3" id="KW-1003">Cell membrane</keyword>
<evidence type="ECO:0000256" key="12">
    <source>
        <dbReference type="SAM" id="Phobius"/>
    </source>
</evidence>
<evidence type="ECO:0000256" key="8">
    <source>
        <dbReference type="ARBA" id="ARBA00023170"/>
    </source>
</evidence>